<keyword evidence="5 6" id="KW-0472">Membrane</keyword>
<feature type="transmembrane region" description="Helical" evidence="6">
    <location>
        <begin position="51"/>
        <end position="68"/>
    </location>
</feature>
<feature type="transmembrane region" description="Helical" evidence="6">
    <location>
        <begin position="20"/>
        <end position="39"/>
    </location>
</feature>
<name>A0ABQ4DUP2_9ACTN</name>
<dbReference type="InterPro" id="IPR050638">
    <property type="entry name" value="AA-Vitamin_Transporters"/>
</dbReference>
<dbReference type="SUPFAM" id="SSF103481">
    <property type="entry name" value="Multidrug resistance efflux transporter EmrE"/>
    <property type="match status" value="2"/>
</dbReference>
<organism evidence="8 9">
    <name type="scientific">Plantactinospora endophytica</name>
    <dbReference type="NCBI Taxonomy" id="673535"/>
    <lineage>
        <taxon>Bacteria</taxon>
        <taxon>Bacillati</taxon>
        <taxon>Actinomycetota</taxon>
        <taxon>Actinomycetes</taxon>
        <taxon>Micromonosporales</taxon>
        <taxon>Micromonosporaceae</taxon>
        <taxon>Plantactinospora</taxon>
    </lineage>
</organism>
<evidence type="ECO:0000259" key="7">
    <source>
        <dbReference type="Pfam" id="PF00892"/>
    </source>
</evidence>
<sequence>MYTSSAPLLAVRRRSSTGLWFLVISGTLWGTGGLTGSLLGQHTGLSPVAVAGYRLAVGGTLIVAFLAVTGRRPPRGRAAWTRVAVLGTLAALYQVCYFGAVSLTSVSLATLVTIGAAPLLVLGVEAVTGRRRLDRHTAVTCGLAVAGLVLLVGLPAGGFGALAVLSSALLALVSAAGFAAITLVGARPVPELDELAGTGYGFTLGGLLLAPLAAGTVGLGFEPGLPALGLLLALGVGPTAVAYLLYFRGLRTVRPGTAALLALLEPLVGAVLAALLLGDRLGPVGLVGAALLGTAVVLAARSSATPA</sequence>
<evidence type="ECO:0000256" key="6">
    <source>
        <dbReference type="SAM" id="Phobius"/>
    </source>
</evidence>
<feature type="transmembrane region" description="Helical" evidence="6">
    <location>
        <begin position="106"/>
        <end position="124"/>
    </location>
</feature>
<dbReference type="PANTHER" id="PTHR32322:SF2">
    <property type="entry name" value="EAMA DOMAIN-CONTAINING PROTEIN"/>
    <property type="match status" value="1"/>
</dbReference>
<feature type="transmembrane region" description="Helical" evidence="6">
    <location>
        <begin position="80"/>
        <end position="100"/>
    </location>
</feature>
<evidence type="ECO:0000256" key="1">
    <source>
        <dbReference type="ARBA" id="ARBA00004141"/>
    </source>
</evidence>
<dbReference type="InterPro" id="IPR000620">
    <property type="entry name" value="EamA_dom"/>
</dbReference>
<keyword evidence="3 6" id="KW-0812">Transmembrane</keyword>
<comment type="caution">
    <text evidence="8">The sequence shown here is derived from an EMBL/GenBank/DDBJ whole genome shotgun (WGS) entry which is preliminary data.</text>
</comment>
<evidence type="ECO:0000256" key="3">
    <source>
        <dbReference type="ARBA" id="ARBA00022692"/>
    </source>
</evidence>
<protein>
    <submittedName>
        <fullName evidence="8">Membrane protein</fullName>
    </submittedName>
</protein>
<keyword evidence="9" id="KW-1185">Reference proteome</keyword>
<feature type="transmembrane region" description="Helical" evidence="6">
    <location>
        <begin position="283"/>
        <end position="300"/>
    </location>
</feature>
<dbReference type="InterPro" id="IPR037185">
    <property type="entry name" value="EmrE-like"/>
</dbReference>
<feature type="domain" description="EamA" evidence="7">
    <location>
        <begin position="167"/>
        <end position="299"/>
    </location>
</feature>
<gene>
    <name evidence="8" type="ORF">Pen02_11070</name>
</gene>
<comment type="subcellular location">
    <subcellularLocation>
        <location evidence="1">Membrane</location>
        <topology evidence="1">Multi-pass membrane protein</topology>
    </subcellularLocation>
</comment>
<evidence type="ECO:0000313" key="9">
    <source>
        <dbReference type="Proteomes" id="UP000646749"/>
    </source>
</evidence>
<dbReference type="RefSeq" id="WP_203864816.1">
    <property type="nucleotide sequence ID" value="NZ_BONW01000003.1"/>
</dbReference>
<keyword evidence="4 6" id="KW-1133">Transmembrane helix</keyword>
<feature type="transmembrane region" description="Helical" evidence="6">
    <location>
        <begin position="162"/>
        <end position="186"/>
    </location>
</feature>
<dbReference type="Pfam" id="PF00892">
    <property type="entry name" value="EamA"/>
    <property type="match status" value="2"/>
</dbReference>
<evidence type="ECO:0000313" key="8">
    <source>
        <dbReference type="EMBL" id="GIG86171.1"/>
    </source>
</evidence>
<evidence type="ECO:0000256" key="5">
    <source>
        <dbReference type="ARBA" id="ARBA00023136"/>
    </source>
</evidence>
<feature type="transmembrane region" description="Helical" evidence="6">
    <location>
        <begin position="198"/>
        <end position="221"/>
    </location>
</feature>
<feature type="domain" description="EamA" evidence="7">
    <location>
        <begin position="17"/>
        <end position="152"/>
    </location>
</feature>
<accession>A0ABQ4DUP2</accession>
<proteinExistence type="inferred from homology"/>
<comment type="similarity">
    <text evidence="2">Belongs to the EamA transporter family.</text>
</comment>
<evidence type="ECO:0000256" key="2">
    <source>
        <dbReference type="ARBA" id="ARBA00007362"/>
    </source>
</evidence>
<dbReference type="Proteomes" id="UP000646749">
    <property type="component" value="Unassembled WGS sequence"/>
</dbReference>
<dbReference type="EMBL" id="BONW01000003">
    <property type="protein sequence ID" value="GIG86171.1"/>
    <property type="molecule type" value="Genomic_DNA"/>
</dbReference>
<reference evidence="8 9" key="1">
    <citation type="submission" date="2021-01" db="EMBL/GenBank/DDBJ databases">
        <title>Whole genome shotgun sequence of Plantactinospora endophytica NBRC 110450.</title>
        <authorList>
            <person name="Komaki H."/>
            <person name="Tamura T."/>
        </authorList>
    </citation>
    <scope>NUCLEOTIDE SEQUENCE [LARGE SCALE GENOMIC DNA]</scope>
    <source>
        <strain evidence="8 9">NBRC 110450</strain>
    </source>
</reference>
<evidence type="ECO:0000256" key="4">
    <source>
        <dbReference type="ARBA" id="ARBA00022989"/>
    </source>
</evidence>
<dbReference type="PANTHER" id="PTHR32322">
    <property type="entry name" value="INNER MEMBRANE TRANSPORTER"/>
    <property type="match status" value="1"/>
</dbReference>
<feature type="transmembrane region" description="Helical" evidence="6">
    <location>
        <begin position="136"/>
        <end position="156"/>
    </location>
</feature>
<feature type="transmembrane region" description="Helical" evidence="6">
    <location>
        <begin position="258"/>
        <end position="277"/>
    </location>
</feature>
<feature type="transmembrane region" description="Helical" evidence="6">
    <location>
        <begin position="227"/>
        <end position="246"/>
    </location>
</feature>